<evidence type="ECO:0000313" key="3">
    <source>
        <dbReference type="Proteomes" id="UP000054217"/>
    </source>
</evidence>
<name>A0A0C3IM99_PISTI</name>
<keyword evidence="3" id="KW-1185">Reference proteome</keyword>
<proteinExistence type="predicted"/>
<sequence>MLKTAPDDTISSMQTSQHAPGHEDNGEAQEVETAKGSETGSETIHGEDDYHTNPDVATEGSEDEETMGIHRKPAKTTHHLIEAACTTTKATPSQPSVITATGKHKLKCDGVLGLPQKKKKCDHLSGLSHSHKEGKTVDSAQHKHHIESQTGEHITHRGNQVNGSVTDKFGGLPDKQEKKWKPAGAQNTMGPLAVTKIFTNAPQQHLQHSAPITNATAMKNQPSHQNLPKGSAAQFMKLLVPLLHLYCRTLENPWMVPDHFIDKLQELWDKVMLDWPHWFDEDNHVYCLCMQKTYKWHAHIGKAGIEAVEALWASDLKYKNPEEWKAYVDFVLSLSLPFMYGSVEHLGGNEYSVSKSFLSPLVLWTFASHIRDISVVNNETYHKLIDYKMPRGALVSAVTSVKQALTLYSTGAKEVPTKWSEASFSDIGWGMKALLYMQLIMKAGD</sequence>
<dbReference type="OrthoDB" id="2684275at2759"/>
<protein>
    <submittedName>
        <fullName evidence="2">Uncharacterized protein</fullName>
    </submittedName>
</protein>
<dbReference type="Proteomes" id="UP000054217">
    <property type="component" value="Unassembled WGS sequence"/>
</dbReference>
<accession>A0A0C3IM99</accession>
<dbReference type="HOGENOM" id="CLU_615558_0_0_1"/>
<reference evidence="3" key="2">
    <citation type="submission" date="2015-01" db="EMBL/GenBank/DDBJ databases">
        <title>Evolutionary Origins and Diversification of the Mycorrhizal Mutualists.</title>
        <authorList>
            <consortium name="DOE Joint Genome Institute"/>
            <consortium name="Mycorrhizal Genomics Consortium"/>
            <person name="Kohler A."/>
            <person name="Kuo A."/>
            <person name="Nagy L.G."/>
            <person name="Floudas D."/>
            <person name="Copeland A."/>
            <person name="Barry K.W."/>
            <person name="Cichocki N."/>
            <person name="Veneault-Fourrey C."/>
            <person name="LaButti K."/>
            <person name="Lindquist E.A."/>
            <person name="Lipzen A."/>
            <person name="Lundell T."/>
            <person name="Morin E."/>
            <person name="Murat C."/>
            <person name="Riley R."/>
            <person name="Ohm R."/>
            <person name="Sun H."/>
            <person name="Tunlid A."/>
            <person name="Henrissat B."/>
            <person name="Grigoriev I.V."/>
            <person name="Hibbett D.S."/>
            <person name="Martin F."/>
        </authorList>
    </citation>
    <scope>NUCLEOTIDE SEQUENCE [LARGE SCALE GENOMIC DNA]</scope>
    <source>
        <strain evidence="3">Marx 270</strain>
    </source>
</reference>
<evidence type="ECO:0000256" key="1">
    <source>
        <dbReference type="SAM" id="MobiDB-lite"/>
    </source>
</evidence>
<organism evidence="2 3">
    <name type="scientific">Pisolithus tinctorius Marx 270</name>
    <dbReference type="NCBI Taxonomy" id="870435"/>
    <lineage>
        <taxon>Eukaryota</taxon>
        <taxon>Fungi</taxon>
        <taxon>Dikarya</taxon>
        <taxon>Basidiomycota</taxon>
        <taxon>Agaricomycotina</taxon>
        <taxon>Agaricomycetes</taxon>
        <taxon>Agaricomycetidae</taxon>
        <taxon>Boletales</taxon>
        <taxon>Sclerodermatineae</taxon>
        <taxon>Pisolithaceae</taxon>
        <taxon>Pisolithus</taxon>
    </lineage>
</organism>
<feature type="region of interest" description="Disordered" evidence="1">
    <location>
        <begin position="1"/>
        <end position="75"/>
    </location>
</feature>
<dbReference type="STRING" id="870435.A0A0C3IM99"/>
<feature type="compositionally biased region" description="Polar residues" evidence="1">
    <location>
        <begin position="9"/>
        <end position="18"/>
    </location>
</feature>
<dbReference type="EMBL" id="KN832019">
    <property type="protein sequence ID" value="KIN98077.1"/>
    <property type="molecule type" value="Genomic_DNA"/>
</dbReference>
<gene>
    <name evidence="2" type="ORF">M404DRAFT_31640</name>
</gene>
<dbReference type="InParanoid" id="A0A0C3IM99"/>
<dbReference type="AlphaFoldDB" id="A0A0C3IM99"/>
<reference evidence="2 3" key="1">
    <citation type="submission" date="2014-04" db="EMBL/GenBank/DDBJ databases">
        <authorList>
            <consortium name="DOE Joint Genome Institute"/>
            <person name="Kuo A."/>
            <person name="Kohler A."/>
            <person name="Costa M.D."/>
            <person name="Nagy L.G."/>
            <person name="Floudas D."/>
            <person name="Copeland A."/>
            <person name="Barry K.W."/>
            <person name="Cichocki N."/>
            <person name="Veneault-Fourrey C."/>
            <person name="LaButti K."/>
            <person name="Lindquist E.A."/>
            <person name="Lipzen A."/>
            <person name="Lundell T."/>
            <person name="Morin E."/>
            <person name="Murat C."/>
            <person name="Sun H."/>
            <person name="Tunlid A."/>
            <person name="Henrissat B."/>
            <person name="Grigoriev I.V."/>
            <person name="Hibbett D.S."/>
            <person name="Martin F."/>
            <person name="Nordberg H.P."/>
            <person name="Cantor M.N."/>
            <person name="Hua S.X."/>
        </authorList>
    </citation>
    <scope>NUCLEOTIDE SEQUENCE [LARGE SCALE GENOMIC DNA]</scope>
    <source>
        <strain evidence="2 3">Marx 270</strain>
    </source>
</reference>
<evidence type="ECO:0000313" key="2">
    <source>
        <dbReference type="EMBL" id="KIN98077.1"/>
    </source>
</evidence>